<accession>A0A426TUH0</accession>
<organism evidence="6 7">
    <name type="scientific">Candidatus Viridilinea halotolerans</name>
    <dbReference type="NCBI Taxonomy" id="2491704"/>
    <lineage>
        <taxon>Bacteria</taxon>
        <taxon>Bacillati</taxon>
        <taxon>Chloroflexota</taxon>
        <taxon>Chloroflexia</taxon>
        <taxon>Chloroflexales</taxon>
        <taxon>Chloroflexineae</taxon>
        <taxon>Oscillochloridaceae</taxon>
        <taxon>Candidatus Viridilinea</taxon>
    </lineage>
</organism>
<dbReference type="InterPro" id="IPR050953">
    <property type="entry name" value="N4_N6_ade-DNA_methylase"/>
</dbReference>
<dbReference type="InterPro" id="IPR029063">
    <property type="entry name" value="SAM-dependent_MTases_sf"/>
</dbReference>
<dbReference type="InterPro" id="IPR003356">
    <property type="entry name" value="DNA_methylase_A-5"/>
</dbReference>
<evidence type="ECO:0000256" key="2">
    <source>
        <dbReference type="ARBA" id="ARBA00022603"/>
    </source>
</evidence>
<dbReference type="AlphaFoldDB" id="A0A426TUH0"/>
<protein>
    <recommendedName>
        <fullName evidence="1">site-specific DNA-methyltransferase (adenine-specific)</fullName>
        <ecNumber evidence="1">2.1.1.72</ecNumber>
    </recommendedName>
</protein>
<name>A0A426TUH0_9CHLR</name>
<comment type="caution">
    <text evidence="6">The sequence shown here is derived from an EMBL/GenBank/DDBJ whole genome shotgun (WGS) entry which is preliminary data.</text>
</comment>
<evidence type="ECO:0000259" key="5">
    <source>
        <dbReference type="Pfam" id="PF02384"/>
    </source>
</evidence>
<dbReference type="GO" id="GO:0008170">
    <property type="term" value="F:N-methyltransferase activity"/>
    <property type="evidence" value="ECO:0007669"/>
    <property type="project" value="InterPro"/>
</dbReference>
<comment type="catalytic activity">
    <reaction evidence="4">
        <text>a 2'-deoxyadenosine in DNA + S-adenosyl-L-methionine = an N(6)-methyl-2'-deoxyadenosine in DNA + S-adenosyl-L-homocysteine + H(+)</text>
        <dbReference type="Rhea" id="RHEA:15197"/>
        <dbReference type="Rhea" id="RHEA-COMP:12418"/>
        <dbReference type="Rhea" id="RHEA-COMP:12419"/>
        <dbReference type="ChEBI" id="CHEBI:15378"/>
        <dbReference type="ChEBI" id="CHEBI:57856"/>
        <dbReference type="ChEBI" id="CHEBI:59789"/>
        <dbReference type="ChEBI" id="CHEBI:90615"/>
        <dbReference type="ChEBI" id="CHEBI:90616"/>
        <dbReference type="EC" id="2.1.1.72"/>
    </reaction>
</comment>
<dbReference type="GO" id="GO:0003677">
    <property type="term" value="F:DNA binding"/>
    <property type="evidence" value="ECO:0007669"/>
    <property type="project" value="InterPro"/>
</dbReference>
<evidence type="ECO:0000256" key="4">
    <source>
        <dbReference type="ARBA" id="ARBA00047942"/>
    </source>
</evidence>
<dbReference type="EMBL" id="RSAS01000692">
    <property type="protein sequence ID" value="RRR68806.1"/>
    <property type="molecule type" value="Genomic_DNA"/>
</dbReference>
<dbReference type="SUPFAM" id="SSF53335">
    <property type="entry name" value="S-adenosyl-L-methionine-dependent methyltransferases"/>
    <property type="match status" value="1"/>
</dbReference>
<gene>
    <name evidence="6" type="ORF">EI684_17000</name>
</gene>
<dbReference type="Gene3D" id="3.40.50.150">
    <property type="entry name" value="Vaccinia Virus protein VP39"/>
    <property type="match status" value="1"/>
</dbReference>
<keyword evidence="2" id="KW-0489">Methyltransferase</keyword>
<dbReference type="PANTHER" id="PTHR33841">
    <property type="entry name" value="DNA METHYLTRANSFERASE YEEA-RELATED"/>
    <property type="match status" value="1"/>
</dbReference>
<evidence type="ECO:0000256" key="3">
    <source>
        <dbReference type="ARBA" id="ARBA00022679"/>
    </source>
</evidence>
<reference evidence="6 7" key="1">
    <citation type="submission" date="2018-12" db="EMBL/GenBank/DDBJ databases">
        <title>Genome Sequence of Candidatus Viridilinea halotolerans isolated from saline sulfide-rich spring.</title>
        <authorList>
            <person name="Grouzdev D.S."/>
            <person name="Burganskaya E.I."/>
            <person name="Krutkina M.S."/>
            <person name="Sukhacheva M.V."/>
            <person name="Gorlenko V.M."/>
        </authorList>
    </citation>
    <scope>NUCLEOTIDE SEQUENCE [LARGE SCALE GENOMIC DNA]</scope>
    <source>
        <strain evidence="6">Chok-6</strain>
    </source>
</reference>
<proteinExistence type="predicted"/>
<dbReference type="PANTHER" id="PTHR33841:SF1">
    <property type="entry name" value="DNA METHYLTRANSFERASE A"/>
    <property type="match status" value="1"/>
</dbReference>
<feature type="domain" description="DNA methylase adenine-specific" evidence="5">
    <location>
        <begin position="415"/>
        <end position="531"/>
    </location>
</feature>
<evidence type="ECO:0000313" key="7">
    <source>
        <dbReference type="Proteomes" id="UP000280307"/>
    </source>
</evidence>
<keyword evidence="3" id="KW-0808">Transferase</keyword>
<dbReference type="PRINTS" id="PR00507">
    <property type="entry name" value="N12N6MTFRASE"/>
</dbReference>
<evidence type="ECO:0000256" key="1">
    <source>
        <dbReference type="ARBA" id="ARBA00011900"/>
    </source>
</evidence>
<dbReference type="Pfam" id="PF02384">
    <property type="entry name" value="N6_Mtase"/>
    <property type="match status" value="1"/>
</dbReference>
<dbReference type="Proteomes" id="UP000280307">
    <property type="component" value="Unassembled WGS sequence"/>
</dbReference>
<dbReference type="GO" id="GO:0009007">
    <property type="term" value="F:site-specific DNA-methyltransferase (adenine-specific) activity"/>
    <property type="evidence" value="ECO:0007669"/>
    <property type="project" value="UniProtKB-EC"/>
</dbReference>
<dbReference type="EC" id="2.1.1.72" evidence="1"/>
<sequence>MAAPEPRCSRARPAPLCLPSPGAHSFACARRQLPGGGADTTRCIGSLYLLTRERWLLPLFQELGYGRLQIAKPVEVSSKSYALSHGWEHVPIHLVGCRVDLDRRTPGVAGAAKGTPHSLLQEALNGSSNHLWGFVTNGLRLRVLRDSVRLTRQTYVEFDLEAMFEGHVYADFVLLWLVCHQSRVEADRPELCWLERWSRAAHEQGSRALEQLRDGVEEAITALGCGFLRHSANGILRDRLRSGELTKQDYYRQLLRLVYRLLFLFVAEDRDLLLDPQSSPQARDRYRRYYSLASLRRLAERRLGTRHGDLYQRVRLVMRLLGSDDGEPALGLPALGGFLFSRNALPDLELAELTNHDMLDALRALAFIHDRHGRRLVDYKHLGAEELGSVYESLLELHPLLHIDAPSFELQVAGGNERKTSGSYYTPDSLITCLLDSALEPVLDEAAHKSKSAEALLSLKIVDPACGSGQFLIAAAHRLARRLAGVRSGDEEPDPKTLRSALREVVGRCIYGVDINPLAVELCTVRLWMEALEPGKPLSFISHHIKCGNSLLGTTPTLLIRGLPDAAFAPISGDDRAMCSALRRQNKHERTTGQLSFIDATGRLLWLPAERMGACFADVSVIPDNDIAGVHRREEADRRCREERERAAPVVRTLTPAEALAELENVERRT</sequence>
<dbReference type="GO" id="GO:0032259">
    <property type="term" value="P:methylation"/>
    <property type="evidence" value="ECO:0007669"/>
    <property type="project" value="UniProtKB-KW"/>
</dbReference>
<evidence type="ECO:0000313" key="6">
    <source>
        <dbReference type="EMBL" id="RRR68806.1"/>
    </source>
</evidence>